<evidence type="ECO:0000256" key="2">
    <source>
        <dbReference type="SAM" id="Phobius"/>
    </source>
</evidence>
<keyword evidence="2" id="KW-0472">Membrane</keyword>
<dbReference type="AlphaFoldDB" id="A0A084VYP6"/>
<feature type="transmembrane region" description="Helical" evidence="2">
    <location>
        <begin position="63"/>
        <end position="82"/>
    </location>
</feature>
<evidence type="ECO:0000256" key="1">
    <source>
        <dbReference type="SAM" id="MobiDB-lite"/>
    </source>
</evidence>
<keyword evidence="2" id="KW-0812">Transmembrane</keyword>
<dbReference type="EnsemblMetazoa" id="ASIC010772-RA">
    <property type="protein sequence ID" value="ASIC010772-PA"/>
    <property type="gene ID" value="ASIC010772"/>
</dbReference>
<dbReference type="Proteomes" id="UP000030765">
    <property type="component" value="Unassembled WGS sequence"/>
</dbReference>
<evidence type="ECO:0000313" key="4">
    <source>
        <dbReference type="EnsemblMetazoa" id="ASIC010772-PA"/>
    </source>
</evidence>
<dbReference type="EMBL" id="KE525231">
    <property type="protein sequence ID" value="KFB43090.1"/>
    <property type="molecule type" value="Genomic_DNA"/>
</dbReference>
<protein>
    <submittedName>
        <fullName evidence="3 4">Uncharacterized protein</fullName>
    </submittedName>
</protein>
<name>A0A084VYP6_ANOSI</name>
<gene>
    <name evidence="3" type="ORF">ZHAS_00010772</name>
</gene>
<reference evidence="4" key="2">
    <citation type="submission" date="2020-05" db="UniProtKB">
        <authorList>
            <consortium name="EnsemblMetazoa"/>
        </authorList>
    </citation>
    <scope>IDENTIFICATION</scope>
</reference>
<feature type="region of interest" description="Disordered" evidence="1">
    <location>
        <begin position="1"/>
        <end position="20"/>
    </location>
</feature>
<evidence type="ECO:0000313" key="5">
    <source>
        <dbReference type="Proteomes" id="UP000030765"/>
    </source>
</evidence>
<reference evidence="3 5" key="1">
    <citation type="journal article" date="2014" name="BMC Genomics">
        <title>Genome sequence of Anopheles sinensis provides insight into genetics basis of mosquito competence for malaria parasites.</title>
        <authorList>
            <person name="Zhou D."/>
            <person name="Zhang D."/>
            <person name="Ding G."/>
            <person name="Shi L."/>
            <person name="Hou Q."/>
            <person name="Ye Y."/>
            <person name="Xu Y."/>
            <person name="Zhou H."/>
            <person name="Xiong C."/>
            <person name="Li S."/>
            <person name="Yu J."/>
            <person name="Hong S."/>
            <person name="Yu X."/>
            <person name="Zou P."/>
            <person name="Chen C."/>
            <person name="Chang X."/>
            <person name="Wang W."/>
            <person name="Lv Y."/>
            <person name="Sun Y."/>
            <person name="Ma L."/>
            <person name="Shen B."/>
            <person name="Zhu C."/>
        </authorList>
    </citation>
    <scope>NUCLEOTIDE SEQUENCE [LARGE SCALE GENOMIC DNA]</scope>
</reference>
<keyword evidence="5" id="KW-1185">Reference proteome</keyword>
<proteinExistence type="predicted"/>
<accession>A0A084VYP6</accession>
<dbReference type="VEuPathDB" id="VectorBase:ASIC010772"/>
<dbReference type="OrthoDB" id="7743258at2759"/>
<evidence type="ECO:0000313" key="3">
    <source>
        <dbReference type="EMBL" id="KFB43090.1"/>
    </source>
</evidence>
<keyword evidence="2" id="KW-1133">Transmembrane helix</keyword>
<organism evidence="4 5">
    <name type="scientific">Anopheles sinensis</name>
    <name type="common">Mosquito</name>
    <dbReference type="NCBI Taxonomy" id="74873"/>
    <lineage>
        <taxon>Eukaryota</taxon>
        <taxon>Metazoa</taxon>
        <taxon>Ecdysozoa</taxon>
        <taxon>Arthropoda</taxon>
        <taxon>Hexapoda</taxon>
        <taxon>Insecta</taxon>
        <taxon>Pterygota</taxon>
        <taxon>Neoptera</taxon>
        <taxon>Endopterygota</taxon>
        <taxon>Diptera</taxon>
        <taxon>Nematocera</taxon>
        <taxon>Culicoidea</taxon>
        <taxon>Culicidae</taxon>
        <taxon>Anophelinae</taxon>
        <taxon>Anopheles</taxon>
    </lineage>
</organism>
<sequence>MGHSGGLARESDQRAPERANISSTSIMITARETPIKKVHHFFTGRQTAINSQSKRSIMKTNGAAILLAMCAILATCLAAEGMPRSRRDLRYRPNVAYAYQYRTEQIASVPRIPVVPVASVHIQNQLLRQVKPERPLPHFPTRRPMQAIDRLHTRVDIGHEQHQKQHQHPTVHPSAAAHPSGTIVAHSHTEVYRKYR</sequence>
<dbReference type="VEuPathDB" id="VectorBase:ASIS011091"/>
<dbReference type="EMBL" id="ATLV01018385">
    <property type="status" value="NOT_ANNOTATED_CDS"/>
    <property type="molecule type" value="Genomic_DNA"/>
</dbReference>